<dbReference type="AlphaFoldDB" id="A0A381PCK8"/>
<dbReference type="InterPro" id="IPR001753">
    <property type="entry name" value="Enoyl-CoA_hydra/iso"/>
</dbReference>
<dbReference type="CDD" id="cd06558">
    <property type="entry name" value="crotonase-like"/>
    <property type="match status" value="1"/>
</dbReference>
<dbReference type="GO" id="GO:0006635">
    <property type="term" value="P:fatty acid beta-oxidation"/>
    <property type="evidence" value="ECO:0007669"/>
    <property type="project" value="TreeGrafter"/>
</dbReference>
<dbReference type="GO" id="GO:0016829">
    <property type="term" value="F:lyase activity"/>
    <property type="evidence" value="ECO:0007669"/>
    <property type="project" value="UniProtKB-KW"/>
</dbReference>
<evidence type="ECO:0008006" key="5">
    <source>
        <dbReference type="Google" id="ProtNLM"/>
    </source>
</evidence>
<dbReference type="InterPro" id="IPR029045">
    <property type="entry name" value="ClpP/crotonase-like_dom_sf"/>
</dbReference>
<sequence>MIVQYENHGRTAVIRLNRPEARNAVNQELAEALEEAIDRFEEDTGAWTAVLAANGPSFCAGADLKAISGGATRLGTSRGGFAGLVQRERTKPLIAAVDGPAVAGGMELVLSCDLVVASTAARFGLPEVKRSLIAAAGGLFRLPRALPRNLAMEMALTGDHIDAATAHRYGLVNRLVEPGDVVQAALELAEEVNANAPLAVRASRRAILASTLMEEAEAFHLSSQLSQEVFASEDFAEGPRAFIEKRPPEWKGR</sequence>
<dbReference type="InterPro" id="IPR018376">
    <property type="entry name" value="Enoyl-CoA_hyd/isom_CS"/>
</dbReference>
<proteinExistence type="inferred from homology"/>
<gene>
    <name evidence="4" type="ORF">METZ01_LOCUS17580</name>
</gene>
<dbReference type="Gene3D" id="1.10.12.10">
    <property type="entry name" value="Lyase 2-enoyl-coa Hydratase, Chain A, domain 2"/>
    <property type="match status" value="1"/>
</dbReference>
<evidence type="ECO:0000313" key="4">
    <source>
        <dbReference type="EMBL" id="SUZ64726.1"/>
    </source>
</evidence>
<accession>A0A381PCK8</accession>
<evidence type="ECO:0000256" key="1">
    <source>
        <dbReference type="ARBA" id="ARBA00005254"/>
    </source>
</evidence>
<dbReference type="Gene3D" id="3.90.226.10">
    <property type="entry name" value="2-enoyl-CoA Hydratase, Chain A, domain 1"/>
    <property type="match status" value="1"/>
</dbReference>
<keyword evidence="2" id="KW-0443">Lipid metabolism</keyword>
<dbReference type="InterPro" id="IPR014748">
    <property type="entry name" value="Enoyl-CoA_hydra_C"/>
</dbReference>
<dbReference type="PANTHER" id="PTHR11941">
    <property type="entry name" value="ENOYL-COA HYDRATASE-RELATED"/>
    <property type="match status" value="1"/>
</dbReference>
<dbReference type="SUPFAM" id="SSF52096">
    <property type="entry name" value="ClpP/crotonase"/>
    <property type="match status" value="1"/>
</dbReference>
<dbReference type="NCBIfam" id="NF006100">
    <property type="entry name" value="PRK08252.1"/>
    <property type="match status" value="1"/>
</dbReference>
<name>A0A381PCK8_9ZZZZ</name>
<evidence type="ECO:0000256" key="2">
    <source>
        <dbReference type="ARBA" id="ARBA00023098"/>
    </source>
</evidence>
<comment type="similarity">
    <text evidence="1">Belongs to the enoyl-CoA hydratase/isomerase family.</text>
</comment>
<organism evidence="4">
    <name type="scientific">marine metagenome</name>
    <dbReference type="NCBI Taxonomy" id="408172"/>
    <lineage>
        <taxon>unclassified sequences</taxon>
        <taxon>metagenomes</taxon>
        <taxon>ecological metagenomes</taxon>
    </lineage>
</organism>
<dbReference type="PANTHER" id="PTHR11941:SF169">
    <property type="entry name" value="(7AS)-7A-METHYL-1,5-DIOXO-2,3,5,6,7,7A-HEXAHYDRO-1H-INDENE-CARBOXYL-COA HYDROLASE"/>
    <property type="match status" value="1"/>
</dbReference>
<dbReference type="PROSITE" id="PS00166">
    <property type="entry name" value="ENOYL_COA_HYDRATASE"/>
    <property type="match status" value="1"/>
</dbReference>
<protein>
    <recommendedName>
        <fullName evidence="5">Enoyl-CoA hydratase</fullName>
    </recommendedName>
</protein>
<reference evidence="4" key="1">
    <citation type="submission" date="2018-05" db="EMBL/GenBank/DDBJ databases">
        <authorList>
            <person name="Lanie J.A."/>
            <person name="Ng W.-L."/>
            <person name="Kazmierczak K.M."/>
            <person name="Andrzejewski T.M."/>
            <person name="Davidsen T.M."/>
            <person name="Wayne K.J."/>
            <person name="Tettelin H."/>
            <person name="Glass J.I."/>
            <person name="Rusch D."/>
            <person name="Podicherti R."/>
            <person name="Tsui H.-C.T."/>
            <person name="Winkler M.E."/>
        </authorList>
    </citation>
    <scope>NUCLEOTIDE SEQUENCE</scope>
</reference>
<evidence type="ECO:0000256" key="3">
    <source>
        <dbReference type="ARBA" id="ARBA00023239"/>
    </source>
</evidence>
<dbReference type="Pfam" id="PF00378">
    <property type="entry name" value="ECH_1"/>
    <property type="match status" value="1"/>
</dbReference>
<keyword evidence="3" id="KW-0456">Lyase</keyword>
<dbReference type="EMBL" id="UINC01000940">
    <property type="protein sequence ID" value="SUZ64726.1"/>
    <property type="molecule type" value="Genomic_DNA"/>
</dbReference>